<evidence type="ECO:0000256" key="1">
    <source>
        <dbReference type="SAM" id="MobiDB-lite"/>
    </source>
</evidence>
<comment type="caution">
    <text evidence="3">The sequence shown here is derived from an EMBL/GenBank/DDBJ whole genome shotgun (WGS) entry which is preliminary data.</text>
</comment>
<keyword evidence="2" id="KW-0732">Signal</keyword>
<organism evidence="3 4">
    <name type="scientific">Acidisphaera rubrifaciens HS-AP3</name>
    <dbReference type="NCBI Taxonomy" id="1231350"/>
    <lineage>
        <taxon>Bacteria</taxon>
        <taxon>Pseudomonadati</taxon>
        <taxon>Pseudomonadota</taxon>
        <taxon>Alphaproteobacteria</taxon>
        <taxon>Acetobacterales</taxon>
        <taxon>Acetobacteraceae</taxon>
        <taxon>Acidisphaera</taxon>
    </lineage>
</organism>
<name>A0A0D6P9S4_9PROT</name>
<dbReference type="Proteomes" id="UP000032680">
    <property type="component" value="Unassembled WGS sequence"/>
</dbReference>
<dbReference type="EMBL" id="BANB01000993">
    <property type="protein sequence ID" value="GAN78520.1"/>
    <property type="molecule type" value="Genomic_DNA"/>
</dbReference>
<protein>
    <submittedName>
        <fullName evidence="3">Uncharacterized protein</fullName>
    </submittedName>
</protein>
<accession>A0A0D6P9S4</accession>
<proteinExistence type="predicted"/>
<dbReference type="RefSeq" id="WP_048863316.1">
    <property type="nucleotide sequence ID" value="NZ_BANB01000993.1"/>
</dbReference>
<evidence type="ECO:0000313" key="4">
    <source>
        <dbReference type="Proteomes" id="UP000032680"/>
    </source>
</evidence>
<feature type="signal peptide" evidence="2">
    <location>
        <begin position="1"/>
        <end position="29"/>
    </location>
</feature>
<feature type="region of interest" description="Disordered" evidence="1">
    <location>
        <begin position="60"/>
        <end position="90"/>
    </location>
</feature>
<gene>
    <name evidence="3" type="ORF">Asru_1002_01</name>
</gene>
<evidence type="ECO:0000313" key="3">
    <source>
        <dbReference type="EMBL" id="GAN78520.1"/>
    </source>
</evidence>
<keyword evidence="4" id="KW-1185">Reference proteome</keyword>
<dbReference type="AlphaFoldDB" id="A0A0D6P9S4"/>
<feature type="chain" id="PRO_5002309993" evidence="2">
    <location>
        <begin position="30"/>
        <end position="90"/>
    </location>
</feature>
<reference evidence="3 4" key="1">
    <citation type="submission" date="2012-11" db="EMBL/GenBank/DDBJ databases">
        <title>Whole genome sequence of Acidisphaera rubrifaciens HS-AP3.</title>
        <authorList>
            <person name="Azuma Y."/>
            <person name="Higashiura N."/>
            <person name="Hirakawa H."/>
            <person name="Matsushita K."/>
        </authorList>
    </citation>
    <scope>NUCLEOTIDE SEQUENCE [LARGE SCALE GENOMIC DNA]</scope>
    <source>
        <strain evidence="3 4">HS-AP3</strain>
    </source>
</reference>
<sequence>MIRSRWIDRARRVACAAVLTLGFAGVAHADFFDDMRSTFTTGIPHFFQDDIPCAFGGKPTSGTRRSCHGGSGGTHAAPTTGGTGPKYYPP</sequence>
<evidence type="ECO:0000256" key="2">
    <source>
        <dbReference type="SAM" id="SignalP"/>
    </source>
</evidence>